<evidence type="ECO:0000313" key="2">
    <source>
        <dbReference type="EMBL" id="MBU3079262.1"/>
    </source>
</evidence>
<dbReference type="PANTHER" id="PTHR33361">
    <property type="entry name" value="GLR0591 PROTEIN"/>
    <property type="match status" value="1"/>
</dbReference>
<accession>A0ABS6BLR7</accession>
<dbReference type="EMBL" id="JAHKRT010000009">
    <property type="protein sequence ID" value="MBU3079262.1"/>
    <property type="molecule type" value="Genomic_DNA"/>
</dbReference>
<reference evidence="2 3" key="1">
    <citation type="submission" date="2021-06" db="EMBL/GenBank/DDBJ databases">
        <title>Sphingomonas sp. XMGL2, whole genome shotgun sequencing project.</title>
        <authorList>
            <person name="Zhao G."/>
            <person name="Shen L."/>
        </authorList>
    </citation>
    <scope>NUCLEOTIDE SEQUENCE [LARGE SCALE GENOMIC DNA]</scope>
    <source>
        <strain evidence="2 3">XMGL2</strain>
    </source>
</reference>
<dbReference type="Proteomes" id="UP000776276">
    <property type="component" value="Unassembled WGS sequence"/>
</dbReference>
<sequence length="608" mass="65102">MDRRQFLQSGAALALLAGGTGRAMAQATGPAPRAQYDAILEKILAASPQMATTLGLDSGAHAPLKSRLDSRDRAHRLNLYQPLLEAQAALAAAPRDGLGGRDRAWLDTARWNADAAARIAAFPYGVVDNGYNYPCPYAVSQLTGAYVSVPDFLHAQHVIANRDDCEAYLARLASLPGLVDQDTATTIADAGRGVVPPGFVIDRALVQLNALRADRGENAGLVRSLAARAVTAAVPGEWQAQAVAIVDGPLAAALTRQIEAMTSLRARAAAMAGVGRLPQGAAYYAMCLRFHTTTEMSPAAAHKVGLAQVAEISARADALMRAQGHAGGSVAQRITALGKQPDQLWPNTDAGRAALLGDIEARLADMRRRLPAYFDTLPRTPLEVRRIPPAIELGAPGAYSQSGSIDGKRPGAIYFNLHDTANWPKWLLPSTVYHEGLPGHHLQGSIANEDAGIPTLIKLLGSAAYNEGWALYAEQLADEMGVYADFPLGRLGMLQASLFRACRIVVDTGMHALGWSREQAIAYMIDNAGETQDDARREVERYCAWPGQACAYKIGHLEFARQREQAKRRMGGRFNLKGFHDAVLLGGAMPLSVMATVVDEWSRGGRRG</sequence>
<protein>
    <submittedName>
        <fullName evidence="2">DUF885 family protein</fullName>
    </submittedName>
</protein>
<keyword evidence="1" id="KW-0732">Signal</keyword>
<proteinExistence type="predicted"/>
<dbReference type="InterPro" id="IPR006311">
    <property type="entry name" value="TAT_signal"/>
</dbReference>
<feature type="chain" id="PRO_5045049763" evidence="1">
    <location>
        <begin position="26"/>
        <end position="608"/>
    </location>
</feature>
<dbReference type="RefSeq" id="WP_216327098.1">
    <property type="nucleotide sequence ID" value="NZ_JAHKRT010000009.1"/>
</dbReference>
<dbReference type="PROSITE" id="PS51318">
    <property type="entry name" value="TAT"/>
    <property type="match status" value="1"/>
</dbReference>
<organism evidence="2 3">
    <name type="scientific">Sphingomonas quercus</name>
    <dbReference type="NCBI Taxonomy" id="2842451"/>
    <lineage>
        <taxon>Bacteria</taxon>
        <taxon>Pseudomonadati</taxon>
        <taxon>Pseudomonadota</taxon>
        <taxon>Alphaproteobacteria</taxon>
        <taxon>Sphingomonadales</taxon>
        <taxon>Sphingomonadaceae</taxon>
        <taxon>Sphingomonas</taxon>
    </lineage>
</organism>
<name>A0ABS6BLR7_9SPHN</name>
<dbReference type="InterPro" id="IPR010281">
    <property type="entry name" value="DUF885"/>
</dbReference>
<evidence type="ECO:0000313" key="3">
    <source>
        <dbReference type="Proteomes" id="UP000776276"/>
    </source>
</evidence>
<dbReference type="Pfam" id="PF05960">
    <property type="entry name" value="DUF885"/>
    <property type="match status" value="1"/>
</dbReference>
<comment type="caution">
    <text evidence="2">The sequence shown here is derived from an EMBL/GenBank/DDBJ whole genome shotgun (WGS) entry which is preliminary data.</text>
</comment>
<keyword evidence="3" id="KW-1185">Reference proteome</keyword>
<gene>
    <name evidence="2" type="ORF">KOF26_15495</name>
</gene>
<feature type="signal peptide" evidence="1">
    <location>
        <begin position="1"/>
        <end position="25"/>
    </location>
</feature>
<evidence type="ECO:0000256" key="1">
    <source>
        <dbReference type="SAM" id="SignalP"/>
    </source>
</evidence>
<dbReference type="PANTHER" id="PTHR33361:SF2">
    <property type="entry name" value="DUF885 DOMAIN-CONTAINING PROTEIN"/>
    <property type="match status" value="1"/>
</dbReference>